<dbReference type="SUPFAM" id="SSF56112">
    <property type="entry name" value="Protein kinase-like (PK-like)"/>
    <property type="match status" value="1"/>
</dbReference>
<keyword evidence="3 9" id="KW-0812">Transmembrane</keyword>
<dbReference type="InterPro" id="IPR018247">
    <property type="entry name" value="EF_Hand_1_Ca_BS"/>
</dbReference>
<evidence type="ECO:0000259" key="11">
    <source>
        <dbReference type="PROSITE" id="PS50222"/>
    </source>
</evidence>
<dbReference type="GO" id="GO:0004672">
    <property type="term" value="F:protein kinase activity"/>
    <property type="evidence" value="ECO:0007669"/>
    <property type="project" value="InterPro"/>
</dbReference>
<dbReference type="Gene3D" id="1.10.510.10">
    <property type="entry name" value="Transferase(Phosphotransferase) domain 1"/>
    <property type="match status" value="1"/>
</dbReference>
<accession>A0AA36JGL3</accession>
<comment type="similarity">
    <text evidence="8">Belongs to the protein kinase superfamily. Ser/Thr protein kinase family. CDPK subfamily.</text>
</comment>
<dbReference type="Proteomes" id="UP001178507">
    <property type="component" value="Unassembled WGS sequence"/>
</dbReference>
<dbReference type="FunFam" id="1.10.238.10:FF:000003">
    <property type="entry name" value="Calmodulin A"/>
    <property type="match status" value="1"/>
</dbReference>
<evidence type="ECO:0000313" key="13">
    <source>
        <dbReference type="EMBL" id="CAJ1404679.1"/>
    </source>
</evidence>
<feature type="domain" description="EF-hand" evidence="11">
    <location>
        <begin position="878"/>
        <end position="913"/>
    </location>
</feature>
<keyword evidence="5" id="KW-0106">Calcium</keyword>
<sequence>MAVAQAAHVCCLCARKFADAAALTAHEQYSQLHKQNLDLQDDVIRQHKEELISSINRLRQQLLEAMSSSNPVAKSRAGSLETQLRQQLGEFGQAQEAIEYRRGVTGADPAKLARGSQGLRPLRQEMRCGRLLLEAGAACWQGGKETNEDRFVLDIELLAADGARVPGVMVLDGHSGSRCVEHLAERLPGALQARLALRPGLTDEALRDAVLEACALVDEEFLSWARQQEAMDGSTLLLALFYETDAQPNRTRILVANVGDSRAVLCRGSEAGPLQVFRLSEDHKPNREDEQQRIEALGGMVEMHGVWRVFCPERVFFGGRDIPRWGLAVSRSFGDLLLKEPQRYGCTKVLGNLVTAQPELRLAELDPADRFLVLACDGIWDVLQDQDAAAVCAGQAGVELAAHNLVKNAFAAASGDNLTAALVSLLFSYGFIAVSLFIQREDREVRRTRRFGSDRGHFASSPDGRELDFAASWLNRESKYVSKGRITALSEGYFVENHLGDGDFLSFYEPDEVLSSKHGDFGRFIVARHLVTRRTAAVQPLGKALVGRADLEAQIAILRTLPHPNIAALKEVCEDAASYYLVFDLYTGGSLLEAMQARCRESKDLIPAATCAFLQILRAVEYMHNVGVCHRSLSPDLVFLQTQEEDLQKWKVVITDFSTARRFTEGQPLTELLAANDFSGPEIVEQTSHTQACDIYACGAIFCALVFGSSRLESATWYGLKSARVLVFRMMGPPADRPSAADCVADHFFKPEEPAEGEEAPAPNIEISTRCLENMQRFCKADKLKKLAIHMAASHLSGPEVEKMREMFELVDTDHSGTVCVAELKNAMQQTLETGGYRARAAVPQDIARLMEILDVDGSATISYPEFIAAMMDRKHYTTDSACLVVFRIFDINGDGRINRQELYKSLKSEAFQELDLKNFPGIEEVLGNSDKDGDGTIDFEEFKAMMKDSASSDIKLLGQVRDAGKKAREGQPLEWGHGAGSCSSMLTYPGPFLETAEECFADVAELSFAHVASVFDSSPLPAWLEGRKVGRWQTVVLEMVRPSRRAEDRTDMCGASGAQPVEDTIAAVGLLTIGGCFLCLACQMSAWMETAVQCIQWSCKCILETPSLYLLPPVTLSARGLLVAGHIYVGAMLSSAGISKYKWIVSYSADSTWASAMLELSPVQWACFFGTIFMGIWAQGIVTAWTIFVTDYTSQMWYFSGGMSNKGSAPMLSVARAGWLGIRYHAGSMIGGGLKLMIALPWRISLGWLEETTKNQYNPVGAILGGCCDCFLHFYRRFFHVMSRHAFLDVSLQASPFDEAARHALSVLESESSAVSVLNGATWTFQIVGLGTIASIGHLVTTFEIQSRPELHSIQSPNYVQQPELLCMAGAVLAFAVAFPFMMMFDVVSDSILFCRSVQKMRPRLQSA</sequence>
<evidence type="ECO:0000256" key="8">
    <source>
        <dbReference type="ARBA" id="ARBA00024334"/>
    </source>
</evidence>
<evidence type="ECO:0000256" key="6">
    <source>
        <dbReference type="ARBA" id="ARBA00022989"/>
    </source>
</evidence>
<name>A0AA36JGL3_9DINO</name>
<evidence type="ECO:0000313" key="14">
    <source>
        <dbReference type="Proteomes" id="UP001178507"/>
    </source>
</evidence>
<dbReference type="PROSITE" id="PS51746">
    <property type="entry name" value="PPM_2"/>
    <property type="match status" value="1"/>
</dbReference>
<dbReference type="InterPro" id="IPR000719">
    <property type="entry name" value="Prot_kinase_dom"/>
</dbReference>
<dbReference type="InterPro" id="IPR007603">
    <property type="entry name" value="Choline_transptr-like"/>
</dbReference>
<evidence type="ECO:0000256" key="7">
    <source>
        <dbReference type="ARBA" id="ARBA00023136"/>
    </source>
</evidence>
<dbReference type="InterPro" id="IPR011009">
    <property type="entry name" value="Kinase-like_dom_sf"/>
</dbReference>
<dbReference type="GO" id="GO:0016020">
    <property type="term" value="C:membrane"/>
    <property type="evidence" value="ECO:0007669"/>
    <property type="project" value="UniProtKB-SubCell"/>
</dbReference>
<dbReference type="SUPFAM" id="SSF47473">
    <property type="entry name" value="EF-hand"/>
    <property type="match status" value="1"/>
</dbReference>
<dbReference type="Pfam" id="PF04515">
    <property type="entry name" value="Choline_transpo"/>
    <property type="match status" value="1"/>
</dbReference>
<evidence type="ECO:0000256" key="3">
    <source>
        <dbReference type="ARBA" id="ARBA00022692"/>
    </source>
</evidence>
<dbReference type="InterPro" id="IPR002048">
    <property type="entry name" value="EF_hand_dom"/>
</dbReference>
<keyword evidence="4" id="KW-0677">Repeat</keyword>
<dbReference type="GO" id="GO:0005509">
    <property type="term" value="F:calcium ion binding"/>
    <property type="evidence" value="ECO:0007669"/>
    <property type="project" value="InterPro"/>
</dbReference>
<dbReference type="GO" id="GO:0022857">
    <property type="term" value="F:transmembrane transporter activity"/>
    <property type="evidence" value="ECO:0007669"/>
    <property type="project" value="InterPro"/>
</dbReference>
<dbReference type="CDD" id="cd00051">
    <property type="entry name" value="EFh"/>
    <property type="match status" value="1"/>
</dbReference>
<dbReference type="InterPro" id="IPR036457">
    <property type="entry name" value="PPM-type-like_dom_sf"/>
</dbReference>
<dbReference type="SMART" id="SM00332">
    <property type="entry name" value="PP2Cc"/>
    <property type="match status" value="1"/>
</dbReference>
<comment type="similarity">
    <text evidence="2">Belongs to the CTL (choline transporter-like) family.</text>
</comment>
<dbReference type="Gene3D" id="3.30.200.20">
    <property type="entry name" value="Phosphorylase Kinase, domain 1"/>
    <property type="match status" value="1"/>
</dbReference>
<feature type="transmembrane region" description="Helical" evidence="9">
    <location>
        <begin position="1366"/>
        <end position="1386"/>
    </location>
</feature>
<evidence type="ECO:0000256" key="9">
    <source>
        <dbReference type="SAM" id="Phobius"/>
    </source>
</evidence>
<dbReference type="PANTHER" id="PTHR47992">
    <property type="entry name" value="PROTEIN PHOSPHATASE"/>
    <property type="match status" value="1"/>
</dbReference>
<evidence type="ECO:0000259" key="12">
    <source>
        <dbReference type="PROSITE" id="PS51746"/>
    </source>
</evidence>
<dbReference type="GO" id="GO:0005524">
    <property type="term" value="F:ATP binding"/>
    <property type="evidence" value="ECO:0007669"/>
    <property type="project" value="InterPro"/>
</dbReference>
<keyword evidence="7 9" id="KW-0472">Membrane</keyword>
<reference evidence="13" key="1">
    <citation type="submission" date="2023-08" db="EMBL/GenBank/DDBJ databases">
        <authorList>
            <person name="Chen Y."/>
            <person name="Shah S."/>
            <person name="Dougan E. K."/>
            <person name="Thang M."/>
            <person name="Chan C."/>
        </authorList>
    </citation>
    <scope>NUCLEOTIDE SEQUENCE</scope>
</reference>
<feature type="domain" description="Protein kinase" evidence="10">
    <location>
        <begin position="493"/>
        <end position="912"/>
    </location>
</feature>
<dbReference type="InterPro" id="IPR011992">
    <property type="entry name" value="EF-hand-dom_pair"/>
</dbReference>
<dbReference type="GO" id="GO:0004722">
    <property type="term" value="F:protein serine/threonine phosphatase activity"/>
    <property type="evidence" value="ECO:0007669"/>
    <property type="project" value="InterPro"/>
</dbReference>
<dbReference type="SMART" id="SM00054">
    <property type="entry name" value="EFh"/>
    <property type="match status" value="4"/>
</dbReference>
<dbReference type="SUPFAM" id="SSF81606">
    <property type="entry name" value="PP2C-like"/>
    <property type="match status" value="1"/>
</dbReference>
<protein>
    <submittedName>
        <fullName evidence="13">Uncharacterized protein</fullName>
    </submittedName>
</protein>
<dbReference type="PROSITE" id="PS50011">
    <property type="entry name" value="PROTEIN_KINASE_DOM"/>
    <property type="match status" value="1"/>
</dbReference>
<dbReference type="InterPro" id="IPR001932">
    <property type="entry name" value="PPM-type_phosphatase-like_dom"/>
</dbReference>
<dbReference type="Pfam" id="PF00069">
    <property type="entry name" value="Pkinase"/>
    <property type="match status" value="1"/>
</dbReference>
<feature type="domain" description="EF-hand" evidence="11">
    <location>
        <begin position="799"/>
        <end position="834"/>
    </location>
</feature>
<evidence type="ECO:0000259" key="10">
    <source>
        <dbReference type="PROSITE" id="PS50011"/>
    </source>
</evidence>
<dbReference type="EMBL" id="CAUJNA010003551">
    <property type="protein sequence ID" value="CAJ1404679.1"/>
    <property type="molecule type" value="Genomic_DNA"/>
</dbReference>
<dbReference type="PROSITE" id="PS00018">
    <property type="entry name" value="EF_HAND_1"/>
    <property type="match status" value="3"/>
</dbReference>
<evidence type="ECO:0000256" key="2">
    <source>
        <dbReference type="ARBA" id="ARBA00007168"/>
    </source>
</evidence>
<gene>
    <name evidence="13" type="ORF">EVOR1521_LOCUS27077</name>
</gene>
<feature type="domain" description="EF-hand" evidence="11">
    <location>
        <begin position="842"/>
        <end position="877"/>
    </location>
</feature>
<keyword evidence="6 9" id="KW-1133">Transmembrane helix</keyword>
<feature type="domain" description="EF-hand" evidence="11">
    <location>
        <begin position="918"/>
        <end position="953"/>
    </location>
</feature>
<dbReference type="Pfam" id="PF13499">
    <property type="entry name" value="EF-hand_7"/>
    <property type="match status" value="2"/>
</dbReference>
<evidence type="ECO:0000256" key="4">
    <source>
        <dbReference type="ARBA" id="ARBA00022737"/>
    </source>
</evidence>
<comment type="caution">
    <text evidence="13">The sequence shown here is derived from an EMBL/GenBank/DDBJ whole genome shotgun (WGS) entry which is preliminary data.</text>
</comment>
<comment type="subcellular location">
    <subcellularLocation>
        <location evidence="1">Membrane</location>
        <topology evidence="1">Multi-pass membrane protein</topology>
    </subcellularLocation>
</comment>
<feature type="transmembrane region" description="Helical" evidence="9">
    <location>
        <begin position="1164"/>
        <end position="1189"/>
    </location>
</feature>
<dbReference type="Gene3D" id="3.60.40.10">
    <property type="entry name" value="PPM-type phosphatase domain"/>
    <property type="match status" value="1"/>
</dbReference>
<evidence type="ECO:0000256" key="5">
    <source>
        <dbReference type="ARBA" id="ARBA00022837"/>
    </source>
</evidence>
<evidence type="ECO:0000256" key="1">
    <source>
        <dbReference type="ARBA" id="ARBA00004141"/>
    </source>
</evidence>
<keyword evidence="14" id="KW-1185">Reference proteome</keyword>
<feature type="domain" description="PPM-type phosphatase" evidence="12">
    <location>
        <begin position="134"/>
        <end position="425"/>
    </location>
</feature>
<dbReference type="Pfam" id="PF00481">
    <property type="entry name" value="PP2C"/>
    <property type="match status" value="1"/>
</dbReference>
<proteinExistence type="inferred from homology"/>
<organism evidence="13 14">
    <name type="scientific">Effrenium voratum</name>
    <dbReference type="NCBI Taxonomy" id="2562239"/>
    <lineage>
        <taxon>Eukaryota</taxon>
        <taxon>Sar</taxon>
        <taxon>Alveolata</taxon>
        <taxon>Dinophyceae</taxon>
        <taxon>Suessiales</taxon>
        <taxon>Symbiodiniaceae</taxon>
        <taxon>Effrenium</taxon>
    </lineage>
</organism>
<dbReference type="CDD" id="cd00143">
    <property type="entry name" value="PP2Cc"/>
    <property type="match status" value="1"/>
</dbReference>
<dbReference type="Gene3D" id="1.10.238.10">
    <property type="entry name" value="EF-hand"/>
    <property type="match status" value="2"/>
</dbReference>
<dbReference type="PROSITE" id="PS50222">
    <property type="entry name" value="EF_HAND_2"/>
    <property type="match status" value="4"/>
</dbReference>
<dbReference type="InterPro" id="IPR015655">
    <property type="entry name" value="PP2C"/>
</dbReference>